<dbReference type="GO" id="GO:0005886">
    <property type="term" value="C:plasma membrane"/>
    <property type="evidence" value="ECO:0007669"/>
    <property type="project" value="TreeGrafter"/>
</dbReference>
<name>A0A9P5PYD8_9AGAR</name>
<accession>A0A9P5PYD8</accession>
<dbReference type="EMBL" id="JADNRY010000030">
    <property type="protein sequence ID" value="KAF9071681.1"/>
    <property type="molecule type" value="Genomic_DNA"/>
</dbReference>
<keyword evidence="9" id="KW-1133">Transmembrane helix</keyword>
<evidence type="ECO:0000256" key="2">
    <source>
        <dbReference type="ARBA" id="ARBA00001089"/>
    </source>
</evidence>
<dbReference type="Pfam" id="PF01019">
    <property type="entry name" value="G_glu_transpept"/>
    <property type="match status" value="1"/>
</dbReference>
<comment type="function">
    <text evidence="8">Cleaves the gamma-glutamyl peptide bond of glutathione and glutathione conjugates.</text>
</comment>
<keyword evidence="8" id="KW-0012">Acyltransferase</keyword>
<dbReference type="PRINTS" id="PR01210">
    <property type="entry name" value="GGTRANSPTASE"/>
</dbReference>
<evidence type="ECO:0000256" key="8">
    <source>
        <dbReference type="RuleBase" id="RU368068"/>
    </source>
</evidence>
<keyword evidence="9" id="KW-0812">Transmembrane</keyword>
<dbReference type="OrthoDB" id="1081007at2759"/>
<dbReference type="Gene3D" id="3.60.20.40">
    <property type="match status" value="1"/>
</dbReference>
<dbReference type="InterPro" id="IPR043138">
    <property type="entry name" value="GGT_lsub"/>
</dbReference>
<dbReference type="Proteomes" id="UP000772434">
    <property type="component" value="Unassembled WGS sequence"/>
</dbReference>
<sequence length="600" mass="64876">MSVKRISDLPVYVPVHPIPKAKPANRLLLALILGLAGCLGLLALNSQDTPLPHRLVESIPLRNPSYLIEAHNGAVASENLRCSEMGVQIMKEGGNGLDAAVASCLCIGVVNMFSSGIGGGGFLTIRVPPSGADSRSEVFVVDFRETAPSLANTTMFSPGGNSSVFGGLAVAVPGEIRGLAEAHRRWGQLPWKQVVQPAAELALEWNVDVELSRRIPWFADLMLHNPDWSSIFAPRGRFLKQGEVIRRTNLSRTLSIIASEGPDAFYKGPIADSLVRKIHATGGIVSNADFENYTVKVYPALEGSYIGKKIYVADAPTSGPSFLHMLNLLEKYDFDFSTGVNIHRLVETMKFGFAARTRISDPAFRNDTEIIDEIRTKAFADAIRKNLTDDRTHPAEYYNPLFDTPEDHGTSHISVLDKNGMAVSLTSTVNTVFASQVLDPETGIILNNEMDDFSIKGAPNAFGLWPSPYNYPEPGKRPLSSIIPAVIENADGSFYLSMGGSGGSLIPTAVLQVFLHVLDGKNPLEAVESGRLHDQIYPAITIADSTYPEDLLDTLITRGHNVTVLDTNRVAAVVNIVVQNENGTIFAASDARKNGIAAGY</sequence>
<dbReference type="EC" id="3.4.19.13" evidence="8"/>
<keyword evidence="8" id="KW-0378">Hydrolase</keyword>
<dbReference type="EC" id="2.3.2.2" evidence="8"/>
<dbReference type="PANTHER" id="PTHR11686">
    <property type="entry name" value="GAMMA GLUTAMYL TRANSPEPTIDASE"/>
    <property type="match status" value="1"/>
</dbReference>
<comment type="catalytic activity">
    <reaction evidence="1 8">
        <text>an S-substituted glutathione + H2O = an S-substituted L-cysteinylglycine + L-glutamate</text>
        <dbReference type="Rhea" id="RHEA:59468"/>
        <dbReference type="ChEBI" id="CHEBI:15377"/>
        <dbReference type="ChEBI" id="CHEBI:29985"/>
        <dbReference type="ChEBI" id="CHEBI:90779"/>
        <dbReference type="ChEBI" id="CHEBI:143103"/>
        <dbReference type="EC" id="3.4.19.13"/>
    </reaction>
</comment>
<dbReference type="PANTHER" id="PTHR11686:SF9">
    <property type="entry name" value="RE13973P"/>
    <property type="match status" value="1"/>
</dbReference>
<dbReference type="InterPro" id="IPR043137">
    <property type="entry name" value="GGT_ssub_C"/>
</dbReference>
<feature type="binding site" evidence="7">
    <location>
        <position position="503"/>
    </location>
    <ligand>
        <name>L-glutamate</name>
        <dbReference type="ChEBI" id="CHEBI:29985"/>
    </ligand>
</feature>
<comment type="catalytic activity">
    <reaction evidence="2 8">
        <text>glutathione + H2O = L-cysteinylglycine + L-glutamate</text>
        <dbReference type="Rhea" id="RHEA:28807"/>
        <dbReference type="ChEBI" id="CHEBI:15377"/>
        <dbReference type="ChEBI" id="CHEBI:29985"/>
        <dbReference type="ChEBI" id="CHEBI:57925"/>
        <dbReference type="ChEBI" id="CHEBI:61694"/>
        <dbReference type="EC" id="3.4.19.13"/>
    </reaction>
</comment>
<dbReference type="GO" id="GO:0103068">
    <property type="term" value="F:leukotriene C4 gamma-glutamyl transferase activity"/>
    <property type="evidence" value="ECO:0007669"/>
    <property type="project" value="UniProtKB-EC"/>
</dbReference>
<feature type="binding site" evidence="7">
    <location>
        <position position="144"/>
    </location>
    <ligand>
        <name>L-glutamate</name>
        <dbReference type="ChEBI" id="CHEBI:29985"/>
    </ligand>
</feature>
<evidence type="ECO:0000256" key="3">
    <source>
        <dbReference type="ARBA" id="ARBA00005115"/>
    </source>
</evidence>
<evidence type="ECO:0000256" key="6">
    <source>
        <dbReference type="PIRSR" id="PIRSR600101-1"/>
    </source>
</evidence>
<proteinExistence type="inferred from homology"/>
<feature type="binding site" evidence="7">
    <location>
        <begin position="428"/>
        <end position="430"/>
    </location>
    <ligand>
        <name>L-glutamate</name>
        <dbReference type="ChEBI" id="CHEBI:29985"/>
    </ligand>
</feature>
<gene>
    <name evidence="10" type="ORF">BDP27DRAFT_1321722</name>
</gene>
<comment type="caution">
    <text evidence="10">The sequence shown here is derived from an EMBL/GenBank/DDBJ whole genome shotgun (WGS) entry which is preliminary data.</text>
</comment>
<dbReference type="AlphaFoldDB" id="A0A9P5PYD8"/>
<keyword evidence="8" id="KW-0808">Transferase</keyword>
<comment type="similarity">
    <text evidence="4">Belongs to the gamma-glutamyltransferase family.</text>
</comment>
<feature type="transmembrane region" description="Helical" evidence="9">
    <location>
        <begin position="27"/>
        <end position="44"/>
    </location>
</feature>
<evidence type="ECO:0000313" key="11">
    <source>
        <dbReference type="Proteomes" id="UP000772434"/>
    </source>
</evidence>
<dbReference type="GO" id="GO:0006751">
    <property type="term" value="P:glutathione catabolic process"/>
    <property type="evidence" value="ECO:0007669"/>
    <property type="project" value="UniProtKB-UniRule"/>
</dbReference>
<dbReference type="SUPFAM" id="SSF56235">
    <property type="entry name" value="N-terminal nucleophile aminohydrolases (Ntn hydrolases)"/>
    <property type="match status" value="1"/>
</dbReference>
<protein>
    <recommendedName>
        <fullName evidence="8">Glutathione hydrolase</fullName>
        <ecNumber evidence="8">2.3.2.2</ecNumber>
        <ecNumber evidence="8">3.4.19.13</ecNumber>
    </recommendedName>
    <alternativeName>
        <fullName evidence="8">Gamma-glutamyltransferase</fullName>
    </alternativeName>
    <alternativeName>
        <fullName evidence="8">Gamma-glutamyltranspeptidase</fullName>
    </alternativeName>
</protein>
<dbReference type="NCBIfam" id="TIGR00066">
    <property type="entry name" value="g_glut_trans"/>
    <property type="match status" value="1"/>
</dbReference>
<evidence type="ECO:0000256" key="1">
    <source>
        <dbReference type="ARBA" id="ARBA00001049"/>
    </source>
</evidence>
<feature type="binding site" evidence="7">
    <location>
        <position position="452"/>
    </location>
    <ligand>
        <name>L-glutamate</name>
        <dbReference type="ChEBI" id="CHEBI:29985"/>
    </ligand>
</feature>
<dbReference type="InterPro" id="IPR029055">
    <property type="entry name" value="Ntn_hydrolases_N"/>
</dbReference>
<evidence type="ECO:0000256" key="7">
    <source>
        <dbReference type="PIRSR" id="PIRSR600101-2"/>
    </source>
</evidence>
<feature type="binding site" evidence="7">
    <location>
        <begin position="480"/>
        <end position="481"/>
    </location>
    <ligand>
        <name>L-glutamate</name>
        <dbReference type="ChEBI" id="CHEBI:29985"/>
    </ligand>
</feature>
<evidence type="ECO:0000256" key="4">
    <source>
        <dbReference type="ARBA" id="ARBA00009381"/>
    </source>
</evidence>
<dbReference type="GO" id="GO:0036374">
    <property type="term" value="F:glutathione hydrolase activity"/>
    <property type="evidence" value="ECO:0007669"/>
    <property type="project" value="UniProtKB-UniRule"/>
</dbReference>
<keyword evidence="11" id="KW-1185">Reference proteome</keyword>
<dbReference type="InterPro" id="IPR000101">
    <property type="entry name" value="GGT_peptidase"/>
</dbReference>
<evidence type="ECO:0000256" key="5">
    <source>
        <dbReference type="ARBA" id="ARBA00047417"/>
    </source>
</evidence>
<keyword evidence="9" id="KW-0472">Membrane</keyword>
<comment type="catalytic activity">
    <reaction evidence="5 8">
        <text>an N-terminal (5-L-glutamyl)-[peptide] + an alpha-amino acid = 5-L-glutamyl amino acid + an N-terminal L-alpha-aminoacyl-[peptide]</text>
        <dbReference type="Rhea" id="RHEA:23904"/>
        <dbReference type="Rhea" id="RHEA-COMP:9780"/>
        <dbReference type="Rhea" id="RHEA-COMP:9795"/>
        <dbReference type="ChEBI" id="CHEBI:77644"/>
        <dbReference type="ChEBI" id="CHEBI:78597"/>
        <dbReference type="ChEBI" id="CHEBI:78599"/>
        <dbReference type="ChEBI" id="CHEBI:78608"/>
        <dbReference type="EC" id="2.3.2.2"/>
    </reaction>
</comment>
<dbReference type="GO" id="GO:0000324">
    <property type="term" value="C:fungal-type vacuole"/>
    <property type="evidence" value="ECO:0007669"/>
    <property type="project" value="TreeGrafter"/>
</dbReference>
<comment type="pathway">
    <text evidence="3 8">Sulfur metabolism; glutathione metabolism.</text>
</comment>
<dbReference type="FunFam" id="3.60.20.40:FF:000001">
    <property type="entry name" value="Gamma-glutamyltranspeptidase 1"/>
    <property type="match status" value="1"/>
</dbReference>
<dbReference type="FunFam" id="1.10.246.130:FF:000001">
    <property type="entry name" value="Gamma-glutamyltransferase 5 isoform 1"/>
    <property type="match status" value="1"/>
</dbReference>
<evidence type="ECO:0000256" key="9">
    <source>
        <dbReference type="SAM" id="Phobius"/>
    </source>
</evidence>
<dbReference type="Gene3D" id="1.10.246.130">
    <property type="match status" value="1"/>
</dbReference>
<evidence type="ECO:0000313" key="10">
    <source>
        <dbReference type="EMBL" id="KAF9071681.1"/>
    </source>
</evidence>
<reference evidence="10" key="1">
    <citation type="submission" date="2020-11" db="EMBL/GenBank/DDBJ databases">
        <authorList>
            <consortium name="DOE Joint Genome Institute"/>
            <person name="Ahrendt S."/>
            <person name="Riley R."/>
            <person name="Andreopoulos W."/>
            <person name="Labutti K."/>
            <person name="Pangilinan J."/>
            <person name="Ruiz-Duenas F.J."/>
            <person name="Barrasa J.M."/>
            <person name="Sanchez-Garcia M."/>
            <person name="Camarero S."/>
            <person name="Miyauchi S."/>
            <person name="Serrano A."/>
            <person name="Linde D."/>
            <person name="Babiker R."/>
            <person name="Drula E."/>
            <person name="Ayuso-Fernandez I."/>
            <person name="Pacheco R."/>
            <person name="Padilla G."/>
            <person name="Ferreira P."/>
            <person name="Barriuso J."/>
            <person name="Kellner H."/>
            <person name="Castanera R."/>
            <person name="Alfaro M."/>
            <person name="Ramirez L."/>
            <person name="Pisabarro A.G."/>
            <person name="Kuo A."/>
            <person name="Tritt A."/>
            <person name="Lipzen A."/>
            <person name="He G."/>
            <person name="Yan M."/>
            <person name="Ng V."/>
            <person name="Cullen D."/>
            <person name="Martin F."/>
            <person name="Rosso M.-N."/>
            <person name="Henrissat B."/>
            <person name="Hibbett D."/>
            <person name="Martinez A.T."/>
            <person name="Grigoriev I.V."/>
        </authorList>
    </citation>
    <scope>NUCLEOTIDE SEQUENCE</scope>
    <source>
        <strain evidence="10">AH 40177</strain>
    </source>
</reference>
<feature type="active site" description="Nucleophile" evidence="6">
    <location>
        <position position="410"/>
    </location>
</feature>
<organism evidence="10 11">
    <name type="scientific">Rhodocollybia butyracea</name>
    <dbReference type="NCBI Taxonomy" id="206335"/>
    <lineage>
        <taxon>Eukaryota</taxon>
        <taxon>Fungi</taxon>
        <taxon>Dikarya</taxon>
        <taxon>Basidiomycota</taxon>
        <taxon>Agaricomycotina</taxon>
        <taxon>Agaricomycetes</taxon>
        <taxon>Agaricomycetidae</taxon>
        <taxon>Agaricales</taxon>
        <taxon>Marasmiineae</taxon>
        <taxon>Omphalotaceae</taxon>
        <taxon>Rhodocollybia</taxon>
    </lineage>
</organism>